<sequence length="399" mass="42950">MRPPQLGFDPVTYGTEGSVGKNDEKKDADLKPSKESIKSPLIGSATEHQHETEDKHEGGAKIQKHEEKPGEGTPHGHGPLKPEEAKEGGENKDGKHDTDHKEGGVLLPLGSKEKHDKHDGHHKVGSEKSSTKSSSSTEKTDTSKSETSEKSSEQSGSKTESGPGHKKPSILSHHKRGEHSKGAPRSLTAHGPVYAEHYFGDESDDDGQSYIEIQMFGRRHSDGLADQASYGAWNQHYYDAPPPPTAQGATASFTCYSPDGAQLQAAGQWSSNQQLVSSPEPGGYSEQYDDLTVSVWRGPQQQGITMDAGRSMMIAEKLKEMQQGLAQPLPDDPVTTERVIYEVTRGRPCSQAVDLSGAPPLRASSGPLVARRSQGAGQFYGPPGISQAVVRVRVALECH</sequence>
<feature type="compositionally biased region" description="Basic and acidic residues" evidence="1">
    <location>
        <begin position="80"/>
        <end position="103"/>
    </location>
</feature>
<accession>A0A9J6EN23</accession>
<feature type="region of interest" description="Disordered" evidence="1">
    <location>
        <begin position="1"/>
        <end position="189"/>
    </location>
</feature>
<protein>
    <submittedName>
        <fullName evidence="2">Uncharacterized protein</fullName>
    </submittedName>
</protein>
<dbReference type="AlphaFoldDB" id="A0A9J6EN23"/>
<gene>
    <name evidence="2" type="ORF">HPB51_007883</name>
</gene>
<feature type="compositionally biased region" description="Basic and acidic residues" evidence="1">
    <location>
        <begin position="21"/>
        <end position="37"/>
    </location>
</feature>
<feature type="compositionally biased region" description="Basic and acidic residues" evidence="1">
    <location>
        <begin position="47"/>
        <end position="70"/>
    </location>
</feature>
<name>A0A9J6EN23_RHIMP</name>
<comment type="caution">
    <text evidence="2">The sequence shown here is derived from an EMBL/GenBank/DDBJ whole genome shotgun (WGS) entry which is preliminary data.</text>
</comment>
<dbReference type="Proteomes" id="UP000821866">
    <property type="component" value="Chromosome 11"/>
</dbReference>
<evidence type="ECO:0000313" key="3">
    <source>
        <dbReference type="Proteomes" id="UP000821866"/>
    </source>
</evidence>
<feature type="compositionally biased region" description="Basic and acidic residues" evidence="1">
    <location>
        <begin position="138"/>
        <end position="152"/>
    </location>
</feature>
<feature type="compositionally biased region" description="Basic and acidic residues" evidence="1">
    <location>
        <begin position="111"/>
        <end position="130"/>
    </location>
</feature>
<evidence type="ECO:0000256" key="1">
    <source>
        <dbReference type="SAM" id="MobiDB-lite"/>
    </source>
</evidence>
<feature type="compositionally biased region" description="Basic residues" evidence="1">
    <location>
        <begin position="164"/>
        <end position="178"/>
    </location>
</feature>
<organism evidence="2 3">
    <name type="scientific">Rhipicephalus microplus</name>
    <name type="common">Cattle tick</name>
    <name type="synonym">Boophilus microplus</name>
    <dbReference type="NCBI Taxonomy" id="6941"/>
    <lineage>
        <taxon>Eukaryota</taxon>
        <taxon>Metazoa</taxon>
        <taxon>Ecdysozoa</taxon>
        <taxon>Arthropoda</taxon>
        <taxon>Chelicerata</taxon>
        <taxon>Arachnida</taxon>
        <taxon>Acari</taxon>
        <taxon>Parasitiformes</taxon>
        <taxon>Ixodida</taxon>
        <taxon>Ixodoidea</taxon>
        <taxon>Ixodidae</taxon>
        <taxon>Rhipicephalinae</taxon>
        <taxon>Rhipicephalus</taxon>
        <taxon>Boophilus</taxon>
    </lineage>
</organism>
<evidence type="ECO:0000313" key="2">
    <source>
        <dbReference type="EMBL" id="KAH8035639.1"/>
    </source>
</evidence>
<reference evidence="2" key="2">
    <citation type="submission" date="2021-09" db="EMBL/GenBank/DDBJ databases">
        <authorList>
            <person name="Jia N."/>
            <person name="Wang J."/>
            <person name="Shi W."/>
            <person name="Du L."/>
            <person name="Sun Y."/>
            <person name="Zhan W."/>
            <person name="Jiang J."/>
            <person name="Wang Q."/>
            <person name="Zhang B."/>
            <person name="Ji P."/>
            <person name="Sakyi L.B."/>
            <person name="Cui X."/>
            <person name="Yuan T."/>
            <person name="Jiang B."/>
            <person name="Yang W."/>
            <person name="Lam T.T.-Y."/>
            <person name="Chang Q."/>
            <person name="Ding S."/>
            <person name="Wang X."/>
            <person name="Zhu J."/>
            <person name="Ruan X."/>
            <person name="Zhao L."/>
            <person name="Wei J."/>
            <person name="Que T."/>
            <person name="Du C."/>
            <person name="Cheng J."/>
            <person name="Dai P."/>
            <person name="Han X."/>
            <person name="Huang E."/>
            <person name="Gao Y."/>
            <person name="Liu J."/>
            <person name="Shao H."/>
            <person name="Ye R."/>
            <person name="Li L."/>
            <person name="Wei W."/>
            <person name="Wang X."/>
            <person name="Wang C."/>
            <person name="Huo Q."/>
            <person name="Li W."/>
            <person name="Guo W."/>
            <person name="Chen H."/>
            <person name="Chen S."/>
            <person name="Zhou L."/>
            <person name="Zhou L."/>
            <person name="Ni X."/>
            <person name="Tian J."/>
            <person name="Zhou Y."/>
            <person name="Sheng Y."/>
            <person name="Liu T."/>
            <person name="Pan Y."/>
            <person name="Xia L."/>
            <person name="Li J."/>
            <person name="Zhao F."/>
            <person name="Cao W."/>
        </authorList>
    </citation>
    <scope>NUCLEOTIDE SEQUENCE</scope>
    <source>
        <strain evidence="2">Rmic-2018</strain>
        <tissue evidence="2">Larvae</tissue>
    </source>
</reference>
<keyword evidence="3" id="KW-1185">Reference proteome</keyword>
<reference evidence="2" key="1">
    <citation type="journal article" date="2020" name="Cell">
        <title>Large-Scale Comparative Analyses of Tick Genomes Elucidate Their Genetic Diversity and Vector Capacities.</title>
        <authorList>
            <consortium name="Tick Genome and Microbiome Consortium (TIGMIC)"/>
            <person name="Jia N."/>
            <person name="Wang J."/>
            <person name="Shi W."/>
            <person name="Du L."/>
            <person name="Sun Y."/>
            <person name="Zhan W."/>
            <person name="Jiang J.F."/>
            <person name="Wang Q."/>
            <person name="Zhang B."/>
            <person name="Ji P."/>
            <person name="Bell-Sakyi L."/>
            <person name="Cui X.M."/>
            <person name="Yuan T.T."/>
            <person name="Jiang B.G."/>
            <person name="Yang W.F."/>
            <person name="Lam T.T."/>
            <person name="Chang Q.C."/>
            <person name="Ding S.J."/>
            <person name="Wang X.J."/>
            <person name="Zhu J.G."/>
            <person name="Ruan X.D."/>
            <person name="Zhao L."/>
            <person name="Wei J.T."/>
            <person name="Ye R.Z."/>
            <person name="Que T.C."/>
            <person name="Du C.H."/>
            <person name="Zhou Y.H."/>
            <person name="Cheng J.X."/>
            <person name="Dai P.F."/>
            <person name="Guo W.B."/>
            <person name="Han X.H."/>
            <person name="Huang E.J."/>
            <person name="Li L.F."/>
            <person name="Wei W."/>
            <person name="Gao Y.C."/>
            <person name="Liu J.Z."/>
            <person name="Shao H.Z."/>
            <person name="Wang X."/>
            <person name="Wang C.C."/>
            <person name="Yang T.C."/>
            <person name="Huo Q.B."/>
            <person name="Li W."/>
            <person name="Chen H.Y."/>
            <person name="Chen S.E."/>
            <person name="Zhou L.G."/>
            <person name="Ni X.B."/>
            <person name="Tian J.H."/>
            <person name="Sheng Y."/>
            <person name="Liu T."/>
            <person name="Pan Y.S."/>
            <person name="Xia L.Y."/>
            <person name="Li J."/>
            <person name="Zhao F."/>
            <person name="Cao W.C."/>
        </authorList>
    </citation>
    <scope>NUCLEOTIDE SEQUENCE</scope>
    <source>
        <strain evidence="2">Rmic-2018</strain>
    </source>
</reference>
<proteinExistence type="predicted"/>
<dbReference type="EMBL" id="JABSTU010000003">
    <property type="protein sequence ID" value="KAH8035639.1"/>
    <property type="molecule type" value="Genomic_DNA"/>
</dbReference>